<evidence type="ECO:0000256" key="1">
    <source>
        <dbReference type="ARBA" id="ARBA00009075"/>
    </source>
</evidence>
<feature type="signal peptide" evidence="4">
    <location>
        <begin position="1"/>
        <end position="24"/>
    </location>
</feature>
<protein>
    <submittedName>
        <fullName evidence="5">Outer membrane porin, OprD family</fullName>
    </submittedName>
</protein>
<evidence type="ECO:0000313" key="6">
    <source>
        <dbReference type="Proteomes" id="UP000218554"/>
    </source>
</evidence>
<dbReference type="Pfam" id="PF03573">
    <property type="entry name" value="OprD"/>
    <property type="match status" value="1"/>
</dbReference>
<sequence length="451" mass="50382">MPIVTRTVLAACLPALLACGHARAEDWTEFITDSHLQLLFNNQFFQRDYRDGPNNAGRNRFKPKTERNGYRQEWGQALQLHYQSGFTPGTLGLGVDAFAMQAFKLDSGGGRTGTGTLAIDGQGHPRDRHGKAGGSLKLRAANTRLRYGDFSTRAPVLAADNSRILPGVAHGLQFTAQWSALDLEAAHLTALSGPTESKRRGRISTVYAKPHRHGIDIGSASYLGFDTRTDMPWNLSYYLGRLEDAWTQHYLRLGHELELGPGRALGNEFSLYLTRDTGAARLGPLDNRIWSHALSYRHGVHRLTLAFQRSHADTPFDYIGFGDGQTGQSIFLANAAAYSDFNGPHERSWQLRYDQKLAWLGLPELNASIRHQRGWGVDGSRAPTDGLYHGLYGRDGRHHEWDLDLRYTLPAGPLKNLQLRATQIWHRGNRAQADGSIDQVRLRLIYPLDIL</sequence>
<comment type="similarity">
    <text evidence="1">Belongs to the outer membrane porin (Opr) (TC 1.B.25) family.</text>
</comment>
<dbReference type="KEGG" id="pfuw:KF707C_10840"/>
<dbReference type="RefSeq" id="WP_003448803.1">
    <property type="nucleotide sequence ID" value="NZ_AJMR01000048.1"/>
</dbReference>
<keyword evidence="2" id="KW-0813">Transport</keyword>
<evidence type="ECO:0000256" key="4">
    <source>
        <dbReference type="SAM" id="SignalP"/>
    </source>
</evidence>
<proteinExistence type="inferred from homology"/>
<accession>A0AAD1BYF6</accession>
<gene>
    <name evidence="5" type="ORF">KF707C_10840</name>
</gene>
<dbReference type="InterPro" id="IPR023614">
    <property type="entry name" value="Porin_dom_sf"/>
</dbReference>
<evidence type="ECO:0000313" key="5">
    <source>
        <dbReference type="EMBL" id="BAU72772.1"/>
    </source>
</evidence>
<name>A0AAD1BYF6_METFU</name>
<evidence type="ECO:0000256" key="2">
    <source>
        <dbReference type="ARBA" id="ARBA00022448"/>
    </source>
</evidence>
<dbReference type="Gene3D" id="2.40.160.10">
    <property type="entry name" value="Porin"/>
    <property type="match status" value="1"/>
</dbReference>
<dbReference type="InterPro" id="IPR005318">
    <property type="entry name" value="OM_porin_bac"/>
</dbReference>
<reference evidence="6" key="1">
    <citation type="submission" date="2015-05" db="EMBL/GenBank/DDBJ databases">
        <title>Draft genome sequencing of a biphenyl-degrading bacterium, Pseudomonas balearica KF707 (=NBRC110670).</title>
        <authorList>
            <person name="Kimura N."/>
            <person name="Hirose J."/>
            <person name="Watanabe T."/>
            <person name="Suenaga H."/>
            <person name="Fujihara H."/>
            <person name="Noguchi M."/>
            <person name="Hashimoto M."/>
            <person name="Shimodaira J."/>
            <person name="Tsuchikane K."/>
            <person name="Hosoyama A."/>
            <person name="Yamazoe A."/>
            <person name="Fujita N."/>
            <person name="Furukawa K."/>
        </authorList>
    </citation>
    <scope>NUCLEOTIDE SEQUENCE [LARGE SCALE GENOMIC DNA]</scope>
    <source>
        <strain evidence="6">DSM 10086 / NBRC 110670 / KF707</strain>
    </source>
</reference>
<dbReference type="PANTHER" id="PTHR34596">
    <property type="entry name" value="CHITOPORIN"/>
    <property type="match status" value="1"/>
</dbReference>
<dbReference type="GO" id="GO:0016020">
    <property type="term" value="C:membrane"/>
    <property type="evidence" value="ECO:0007669"/>
    <property type="project" value="InterPro"/>
</dbReference>
<dbReference type="Proteomes" id="UP000218554">
    <property type="component" value="Chromosome"/>
</dbReference>
<organism evidence="5 6">
    <name type="scientific">Metapseudomonas furukawaii</name>
    <name type="common">Pseudomonas furukawaii</name>
    <dbReference type="NCBI Taxonomy" id="1149133"/>
    <lineage>
        <taxon>Bacteria</taxon>
        <taxon>Pseudomonadati</taxon>
        <taxon>Pseudomonadota</taxon>
        <taxon>Gammaproteobacteria</taxon>
        <taxon>Pseudomonadales</taxon>
        <taxon>Pseudomonadaceae</taxon>
        <taxon>Metapseudomonas</taxon>
    </lineage>
</organism>
<keyword evidence="3 4" id="KW-0732">Signal</keyword>
<dbReference type="AlphaFoldDB" id="A0AAD1BYF6"/>
<reference evidence="5 6" key="2">
    <citation type="journal article" date="2017" name="Int. J. Syst. Evol. Microbiol.">
        <title>Pseudomonas furukawaii sp. nov., a polychlorinated biphenyl-degrading bacterium isolated from biphenyl-contaminated soil in Japan.</title>
        <authorList>
            <person name="Kimura N."/>
            <person name="Watanabe T."/>
            <person name="Suenaga H."/>
            <person name="Fujihara H."/>
            <person name="Futagami T."/>
            <person name="Goto M."/>
            <person name="Hanada S."/>
            <person name="Hirose J."/>
        </authorList>
    </citation>
    <scope>NUCLEOTIDE SEQUENCE [LARGE SCALE GENOMIC DNA]</scope>
    <source>
        <strain evidence="6">DSM 10086 / NBRC 110670 / KF707</strain>
    </source>
</reference>
<feature type="chain" id="PRO_5041896690" evidence="4">
    <location>
        <begin position="25"/>
        <end position="451"/>
    </location>
</feature>
<evidence type="ECO:0000256" key="3">
    <source>
        <dbReference type="ARBA" id="ARBA00022729"/>
    </source>
</evidence>
<dbReference type="GO" id="GO:0015288">
    <property type="term" value="F:porin activity"/>
    <property type="evidence" value="ECO:0007669"/>
    <property type="project" value="TreeGrafter"/>
</dbReference>
<keyword evidence="6" id="KW-1185">Reference proteome</keyword>
<dbReference type="PROSITE" id="PS51257">
    <property type="entry name" value="PROKAR_LIPOPROTEIN"/>
    <property type="match status" value="1"/>
</dbReference>
<dbReference type="PANTHER" id="PTHR34596:SF2">
    <property type="entry name" value="CHITOPORIN"/>
    <property type="match status" value="1"/>
</dbReference>
<dbReference type="EMBL" id="AP014862">
    <property type="protein sequence ID" value="BAU72772.1"/>
    <property type="molecule type" value="Genomic_DNA"/>
</dbReference>